<reference evidence="2" key="1">
    <citation type="journal article" date="2019" name="Int. J. Syst. Evol. Microbiol.">
        <title>The Global Catalogue of Microorganisms (GCM) 10K type strain sequencing project: providing services to taxonomists for standard genome sequencing and annotation.</title>
        <authorList>
            <consortium name="The Broad Institute Genomics Platform"/>
            <consortium name="The Broad Institute Genome Sequencing Center for Infectious Disease"/>
            <person name="Wu L."/>
            <person name="Ma J."/>
        </authorList>
    </citation>
    <scope>NUCLEOTIDE SEQUENCE [LARGE SCALE GENOMIC DNA]</scope>
    <source>
        <strain evidence="2">CECT 8531</strain>
    </source>
</reference>
<evidence type="ECO:0000313" key="1">
    <source>
        <dbReference type="EMBL" id="MFC4292102.1"/>
    </source>
</evidence>
<dbReference type="RefSeq" id="WP_381422515.1">
    <property type="nucleotide sequence ID" value="NZ_JBHSDH010000013.1"/>
</dbReference>
<comment type="caution">
    <text evidence="1">The sequence shown here is derived from an EMBL/GenBank/DDBJ whole genome shotgun (WGS) entry which is preliminary data.</text>
</comment>
<sequence length="320" mass="34706">MTDFVGHDDNMRAFTAAFSSGRLHHGWILAGPRGLGKAGFARNAAKILVDPGGQYEDQIERGIHPDVITVERPLKDPPKEGEDIDPAAEKKRSIGVDQIRALQNRLVTRPGLSDKRAVIIDAADDMERNAANALLKSLEEPPAGTYFFLISHSSARLLPTIRSRCQSLRFEPLSDGDMEAVLRQAFPDMDTESLHMLARAGAGSPGQAMEYAGLEMDALEKDMLAIVQSGDPSNAIRAAMAAKLTTKAAQSKYEAFLRRAPQLIAQQAAQMNAQSVESALQAWEDANILAARAIGVSLEKQSVVLQMGTLLASLQTHKDR</sequence>
<evidence type="ECO:0000313" key="2">
    <source>
        <dbReference type="Proteomes" id="UP001595887"/>
    </source>
</evidence>
<dbReference type="Gene3D" id="3.40.50.300">
    <property type="entry name" value="P-loop containing nucleotide triphosphate hydrolases"/>
    <property type="match status" value="1"/>
</dbReference>
<dbReference type="InterPro" id="IPR027417">
    <property type="entry name" value="P-loop_NTPase"/>
</dbReference>
<name>A0ABV8RGM9_9SPHN</name>
<protein>
    <submittedName>
        <fullName evidence="1">DNA polymerase III subunit delta</fullName>
    </submittedName>
</protein>
<dbReference type="Pfam" id="PF13177">
    <property type="entry name" value="DNA_pol3_delta2"/>
    <property type="match status" value="1"/>
</dbReference>
<dbReference type="EMBL" id="JBHSDH010000013">
    <property type="protein sequence ID" value="MFC4292102.1"/>
    <property type="molecule type" value="Genomic_DNA"/>
</dbReference>
<gene>
    <name evidence="1" type="ORF">ACFOWX_06710</name>
</gene>
<dbReference type="InterPro" id="IPR050238">
    <property type="entry name" value="DNA_Rep/Repair_Clamp_Loader"/>
</dbReference>
<dbReference type="PANTHER" id="PTHR11669">
    <property type="entry name" value="REPLICATION FACTOR C / DNA POLYMERASE III GAMMA-TAU SUBUNIT"/>
    <property type="match status" value="1"/>
</dbReference>
<accession>A0ABV8RGM9</accession>
<dbReference type="PANTHER" id="PTHR11669:SF8">
    <property type="entry name" value="DNA POLYMERASE III SUBUNIT DELTA"/>
    <property type="match status" value="1"/>
</dbReference>
<dbReference type="Proteomes" id="UP001595887">
    <property type="component" value="Unassembled WGS sequence"/>
</dbReference>
<organism evidence="1 2">
    <name type="scientific">Sphingorhabdus arenilitoris</name>
    <dbReference type="NCBI Taxonomy" id="1490041"/>
    <lineage>
        <taxon>Bacteria</taxon>
        <taxon>Pseudomonadati</taxon>
        <taxon>Pseudomonadota</taxon>
        <taxon>Alphaproteobacteria</taxon>
        <taxon>Sphingomonadales</taxon>
        <taxon>Sphingomonadaceae</taxon>
        <taxon>Sphingorhabdus</taxon>
    </lineage>
</organism>
<keyword evidence="2" id="KW-1185">Reference proteome</keyword>
<dbReference type="SUPFAM" id="SSF52540">
    <property type="entry name" value="P-loop containing nucleoside triphosphate hydrolases"/>
    <property type="match status" value="1"/>
</dbReference>
<proteinExistence type="predicted"/>